<keyword evidence="3" id="KW-0560">Oxidoreductase</keyword>
<evidence type="ECO:0000313" key="4">
    <source>
        <dbReference type="Proteomes" id="UP000250245"/>
    </source>
</evidence>
<accession>A0A2X2YPC2</accession>
<reference evidence="3 4" key="1">
    <citation type="submission" date="2018-06" db="EMBL/GenBank/DDBJ databases">
        <authorList>
            <consortium name="Pathogen Informatics"/>
            <person name="Doyle S."/>
        </authorList>
    </citation>
    <scope>NUCLEOTIDE SEQUENCE [LARGE SCALE GENOMIC DNA]</scope>
    <source>
        <strain evidence="3 4">NCTC11820</strain>
    </source>
</reference>
<dbReference type="Proteomes" id="UP000250245">
    <property type="component" value="Unassembled WGS sequence"/>
</dbReference>
<dbReference type="InterPro" id="IPR003765">
    <property type="entry name" value="NO3_reductase_chaperone_NarJ"/>
</dbReference>
<organism evidence="3 4">
    <name type="scientific">Mobiluncus curtisii</name>
    <dbReference type="NCBI Taxonomy" id="2051"/>
    <lineage>
        <taxon>Bacteria</taxon>
        <taxon>Bacillati</taxon>
        <taxon>Actinomycetota</taxon>
        <taxon>Actinomycetes</taxon>
        <taxon>Actinomycetales</taxon>
        <taxon>Actinomycetaceae</taxon>
        <taxon>Mobiluncus</taxon>
    </lineage>
</organism>
<evidence type="ECO:0000256" key="1">
    <source>
        <dbReference type="ARBA" id="ARBA00023063"/>
    </source>
</evidence>
<dbReference type="GO" id="GO:0016530">
    <property type="term" value="F:metallochaperone activity"/>
    <property type="evidence" value="ECO:0007669"/>
    <property type="project" value="TreeGrafter"/>
</dbReference>
<gene>
    <name evidence="3" type="primary">narX_2</name>
    <name evidence="3" type="ORF">NCTC11820_01147</name>
</gene>
<dbReference type="GO" id="GO:0016491">
    <property type="term" value="F:oxidoreductase activity"/>
    <property type="evidence" value="ECO:0007669"/>
    <property type="project" value="UniProtKB-KW"/>
</dbReference>
<dbReference type="EMBL" id="UASJ01000001">
    <property type="protein sequence ID" value="SQB64793.1"/>
    <property type="molecule type" value="Genomic_DNA"/>
</dbReference>
<keyword evidence="1" id="KW-0534">Nitrate assimilation</keyword>
<sequence>MSQVLSDLPPREALNSTEAGQSRTAQMIASVLLDYPSEDYHNQLSIIRLELDNVEPEVADEFQSFLDWADSHNLREIEDLYVRTFDQKRKCNLYLSYYSTGDTRMRGSAILAFQQAFEAMGWKVCGGELPDYLPAVLELAARSGDELAEHLLNIHRDGLEVLRVALESLKSPWSSVVAGLILTLDPLDEKAKAAFRKLILQGPPAEMVGVQSQPFFLAPKQEAH</sequence>
<dbReference type="AlphaFoldDB" id="A0A2X2YPC2"/>
<dbReference type="GO" id="GO:0051131">
    <property type="term" value="P:chaperone-mediated protein complex assembly"/>
    <property type="evidence" value="ECO:0007669"/>
    <property type="project" value="InterPro"/>
</dbReference>
<dbReference type="GO" id="GO:0051082">
    <property type="term" value="F:unfolded protein binding"/>
    <property type="evidence" value="ECO:0007669"/>
    <property type="project" value="InterPro"/>
</dbReference>
<dbReference type="PANTHER" id="PTHR43680">
    <property type="entry name" value="NITRATE REDUCTASE MOLYBDENUM COFACTOR ASSEMBLY CHAPERONE"/>
    <property type="match status" value="1"/>
</dbReference>
<dbReference type="EC" id="1.7.99.4" evidence="3"/>
<dbReference type="Gene3D" id="1.10.3480.10">
    <property type="entry name" value="TorD-like"/>
    <property type="match status" value="1"/>
</dbReference>
<feature type="region of interest" description="Disordered" evidence="2">
    <location>
        <begin position="1"/>
        <end position="20"/>
    </location>
</feature>
<dbReference type="InterPro" id="IPR020945">
    <property type="entry name" value="DMSO/NO3_reduct_chaperone"/>
</dbReference>
<name>A0A2X2YPC2_9ACTO</name>
<protein>
    <submittedName>
        <fullName evidence="3">Nitrate reductase-like protein narX</fullName>
        <ecNumber evidence="3">1.7.99.4</ecNumber>
    </submittedName>
</protein>
<dbReference type="Pfam" id="PF02613">
    <property type="entry name" value="Nitrate_red_del"/>
    <property type="match status" value="1"/>
</dbReference>
<dbReference type="InterPro" id="IPR036411">
    <property type="entry name" value="TorD-like_sf"/>
</dbReference>
<dbReference type="NCBIfam" id="TIGR00684">
    <property type="entry name" value="narJ"/>
    <property type="match status" value="1"/>
</dbReference>
<dbReference type="RefSeq" id="WP_013189394.1">
    <property type="nucleotide sequence ID" value="NZ_CP068112.1"/>
</dbReference>
<dbReference type="SUPFAM" id="SSF89155">
    <property type="entry name" value="TorD-like"/>
    <property type="match status" value="1"/>
</dbReference>
<dbReference type="GeneID" id="55565559"/>
<dbReference type="GO" id="GO:0042128">
    <property type="term" value="P:nitrate assimilation"/>
    <property type="evidence" value="ECO:0007669"/>
    <property type="project" value="UniProtKB-KW"/>
</dbReference>
<dbReference type="PANTHER" id="PTHR43680:SF2">
    <property type="entry name" value="NITRATE REDUCTASE MOLYBDENUM COFACTOR ASSEMBLY CHAPERONE NARJ"/>
    <property type="match status" value="1"/>
</dbReference>
<dbReference type="OMA" id="CELFDRG"/>
<evidence type="ECO:0000256" key="2">
    <source>
        <dbReference type="SAM" id="MobiDB-lite"/>
    </source>
</evidence>
<evidence type="ECO:0000313" key="3">
    <source>
        <dbReference type="EMBL" id="SQB64793.1"/>
    </source>
</evidence>
<proteinExistence type="predicted"/>